<protein>
    <submittedName>
        <fullName evidence="2">Uncharacterized protein</fullName>
    </submittedName>
</protein>
<gene>
    <name evidence="2" type="ORF">D7223_07985</name>
</gene>
<accession>A0A3A9ZM70</accession>
<evidence type="ECO:0000256" key="1">
    <source>
        <dbReference type="SAM" id="Phobius"/>
    </source>
</evidence>
<evidence type="ECO:0000313" key="2">
    <source>
        <dbReference type="EMBL" id="RKN49422.1"/>
    </source>
</evidence>
<dbReference type="Proteomes" id="UP000281726">
    <property type="component" value="Unassembled WGS sequence"/>
</dbReference>
<proteinExistence type="predicted"/>
<keyword evidence="1" id="KW-1133">Transmembrane helix</keyword>
<organism evidence="2 3">
    <name type="scientific">Micromonospora endolithica</name>
    <dbReference type="NCBI Taxonomy" id="230091"/>
    <lineage>
        <taxon>Bacteria</taxon>
        <taxon>Bacillati</taxon>
        <taxon>Actinomycetota</taxon>
        <taxon>Actinomycetes</taxon>
        <taxon>Micromonosporales</taxon>
        <taxon>Micromonosporaceae</taxon>
        <taxon>Micromonospora</taxon>
    </lineage>
</organism>
<dbReference type="RefSeq" id="WP_120726596.1">
    <property type="nucleotide sequence ID" value="NZ_RBAK01000002.1"/>
</dbReference>
<keyword evidence="1" id="KW-0472">Membrane</keyword>
<feature type="transmembrane region" description="Helical" evidence="1">
    <location>
        <begin position="34"/>
        <end position="57"/>
    </location>
</feature>
<name>A0A3A9ZM70_9ACTN</name>
<keyword evidence="1" id="KW-0812">Transmembrane</keyword>
<comment type="caution">
    <text evidence="2">The sequence shown here is derived from an EMBL/GenBank/DDBJ whole genome shotgun (WGS) entry which is preliminary data.</text>
</comment>
<sequence length="67" mass="6957">MVLAVVAVWALAAGIGVATWLAAGEDRQPETAGGLVAGTVLPGLLAVAIAYALTRFLERRRADRRPS</sequence>
<dbReference type="EMBL" id="RBAK01000002">
    <property type="protein sequence ID" value="RKN49422.1"/>
    <property type="molecule type" value="Genomic_DNA"/>
</dbReference>
<keyword evidence="3" id="KW-1185">Reference proteome</keyword>
<dbReference type="AlphaFoldDB" id="A0A3A9ZM70"/>
<reference evidence="2 3" key="1">
    <citation type="journal article" date="2004" name="Syst. Appl. Microbiol.">
        <title>Cryptoendolithic actinomycetes from antarctic sandstone rock samples: Micromonospora endolithica sp. nov. and two isolates related to Micromonospora coerulea Jensen 1932.</title>
        <authorList>
            <person name="Hirsch P."/>
            <person name="Mevs U."/>
            <person name="Kroppenstedt R.M."/>
            <person name="Schumann P."/>
            <person name="Stackebrandt E."/>
        </authorList>
    </citation>
    <scope>NUCLEOTIDE SEQUENCE [LARGE SCALE GENOMIC DNA]</scope>
    <source>
        <strain evidence="2 3">JCM 12677</strain>
    </source>
</reference>
<evidence type="ECO:0000313" key="3">
    <source>
        <dbReference type="Proteomes" id="UP000281726"/>
    </source>
</evidence>